<comment type="caution">
    <text evidence="1">The sequence shown here is derived from an EMBL/GenBank/DDBJ whole genome shotgun (WGS) entry which is preliminary data.</text>
</comment>
<gene>
    <name evidence="1" type="ORF">Ctob_016399</name>
</gene>
<proteinExistence type="predicted"/>
<organism evidence="1 2">
    <name type="scientific">Chrysochromulina tobinii</name>
    <dbReference type="NCBI Taxonomy" id="1460289"/>
    <lineage>
        <taxon>Eukaryota</taxon>
        <taxon>Haptista</taxon>
        <taxon>Haptophyta</taxon>
        <taxon>Prymnesiophyceae</taxon>
        <taxon>Prymnesiales</taxon>
        <taxon>Chrysochromulinaceae</taxon>
        <taxon>Chrysochromulina</taxon>
    </lineage>
</organism>
<evidence type="ECO:0000313" key="1">
    <source>
        <dbReference type="EMBL" id="KOO33942.1"/>
    </source>
</evidence>
<reference evidence="2" key="1">
    <citation type="journal article" date="2015" name="PLoS Genet.">
        <title>Genome Sequence and Transcriptome Analyses of Chrysochromulina tobin: Metabolic Tools for Enhanced Algal Fitness in the Prominent Order Prymnesiales (Haptophyceae).</title>
        <authorList>
            <person name="Hovde B.T."/>
            <person name="Deodato C.R."/>
            <person name="Hunsperger H.M."/>
            <person name="Ryken S.A."/>
            <person name="Yost W."/>
            <person name="Jha R.K."/>
            <person name="Patterson J."/>
            <person name="Monnat R.J. Jr."/>
            <person name="Barlow S.B."/>
            <person name="Starkenburg S.R."/>
            <person name="Cattolico R.A."/>
        </authorList>
    </citation>
    <scope>NUCLEOTIDE SEQUENCE</scope>
    <source>
        <strain evidence="2">CCMP291</strain>
    </source>
</reference>
<name>A0A0M0K5U4_9EUKA</name>
<protein>
    <submittedName>
        <fullName evidence="1">Uncharacterized protein</fullName>
    </submittedName>
</protein>
<sequence>MTSNPQVDVAYTMLDTTAATISVAISSGGGLFHAEYVVVVEGGLAWTALGGFSAVQINVDLVDWDAFFYGAWRRAVCDIRACGGGGGGGDG</sequence>
<dbReference type="EMBL" id="JWZX01001377">
    <property type="protein sequence ID" value="KOO33942.1"/>
    <property type="molecule type" value="Genomic_DNA"/>
</dbReference>
<evidence type="ECO:0000313" key="2">
    <source>
        <dbReference type="Proteomes" id="UP000037460"/>
    </source>
</evidence>
<keyword evidence="2" id="KW-1185">Reference proteome</keyword>
<accession>A0A0M0K5U4</accession>
<dbReference type="AlphaFoldDB" id="A0A0M0K5U4"/>
<dbReference type="Proteomes" id="UP000037460">
    <property type="component" value="Unassembled WGS sequence"/>
</dbReference>